<sequence length="597" mass="67636">MKINFSLSNKIQLLATCKKRLVLLSTLRVVVFLGLLAVALVGISELPSLLFLLFPLSAVFIILIKHHNLEKDKEQFLKTIILLEEEEELRADRTLSSFDPGTEFLEKDHPFTADLDIFGPHSLYQLINHTVSKEGKNLLATWLKSKTDPETAKRRHGAMTELSQYPEFLLKFEGLGRTFLSREKSKSALFNWLKSPNHWNQLFWVPAIIGPVGGSLLLVLIIMKILPAAYLGLFILVGAGLLGLVFKPLMHAMKNMPNEGDLKTFKSWAYLLEENSFEHPYLQSLQEPISSTSFHASQALDSLEQQTFLVQNRANLMYLVFNMLFWVDFWVLFRLETWKRIYGNQVQQWEFIFQEWEALISLAAHNVAERPSTEIEWTQEAAWRVKNIRHPLISPKTCVGNDFSLGKDQKIVLLTGSNMSGKTTFMRTLGINLVMANLGLNPLADSFSCGPFQLYTSMRNADNLGESVSSFYAELNRIKGLLSRINSDALVFFLLDEILKGTNTADRITGSKALIAQLINSTSKGIISTHDMELTKLEGELPGLENRSFHHEIKADEIHFDYKIKPGSCPNFNAQKLMELMGIVVSPIKTMPKQESL</sequence>
<dbReference type="Gene3D" id="1.10.1420.10">
    <property type="match status" value="1"/>
</dbReference>
<dbReference type="STRING" id="1232681.ADIS_2722"/>
<gene>
    <name evidence="6" type="ORF">ADIS_2722</name>
</gene>
<accession>R7ZRS1</accession>
<name>R7ZRS1_9BACT</name>
<dbReference type="Gene3D" id="3.40.50.300">
    <property type="entry name" value="P-loop containing nucleotide triphosphate hydrolases"/>
    <property type="match status" value="1"/>
</dbReference>
<dbReference type="SMART" id="SM00534">
    <property type="entry name" value="MUTSac"/>
    <property type="match status" value="1"/>
</dbReference>
<evidence type="ECO:0000256" key="1">
    <source>
        <dbReference type="ARBA" id="ARBA00022741"/>
    </source>
</evidence>
<feature type="domain" description="DNA mismatch repair proteins mutS family" evidence="5">
    <location>
        <begin position="409"/>
        <end position="593"/>
    </location>
</feature>
<dbReference type="OrthoDB" id="9802448at2"/>
<dbReference type="SUPFAM" id="SSF52540">
    <property type="entry name" value="P-loop containing nucleoside triphosphate hydrolases"/>
    <property type="match status" value="1"/>
</dbReference>
<comment type="caution">
    <text evidence="6">The sequence shown here is derived from an EMBL/GenBank/DDBJ whole genome shotgun (WGS) entry which is preliminary data.</text>
</comment>
<dbReference type="Pfam" id="PF00488">
    <property type="entry name" value="MutS_V"/>
    <property type="match status" value="1"/>
</dbReference>
<dbReference type="InterPro" id="IPR036187">
    <property type="entry name" value="DNA_mismatch_repair_MutS_sf"/>
</dbReference>
<dbReference type="SUPFAM" id="SSF48334">
    <property type="entry name" value="DNA repair protein MutS, domain III"/>
    <property type="match status" value="1"/>
</dbReference>
<dbReference type="GO" id="GO:0140664">
    <property type="term" value="F:ATP-dependent DNA damage sensor activity"/>
    <property type="evidence" value="ECO:0007669"/>
    <property type="project" value="InterPro"/>
</dbReference>
<evidence type="ECO:0000313" key="6">
    <source>
        <dbReference type="EMBL" id="EON76851.1"/>
    </source>
</evidence>
<feature type="transmembrane region" description="Helical" evidence="4">
    <location>
        <begin position="316"/>
        <end position="333"/>
    </location>
</feature>
<dbReference type="RefSeq" id="WP_010854857.1">
    <property type="nucleotide sequence ID" value="NZ_AQHR01000073.1"/>
</dbReference>
<dbReference type="PATRIC" id="fig|1288963.3.peg.2713"/>
<keyword evidence="1" id="KW-0547">Nucleotide-binding</keyword>
<keyword evidence="4" id="KW-0472">Membrane</keyword>
<keyword evidence="4" id="KW-0812">Transmembrane</keyword>
<evidence type="ECO:0000259" key="5">
    <source>
        <dbReference type="SMART" id="SM00534"/>
    </source>
</evidence>
<dbReference type="Proteomes" id="UP000013909">
    <property type="component" value="Unassembled WGS sequence"/>
</dbReference>
<feature type="transmembrane region" description="Helical" evidence="4">
    <location>
        <begin position="21"/>
        <end position="40"/>
    </location>
</feature>
<dbReference type="EMBL" id="AQHR01000073">
    <property type="protein sequence ID" value="EON76851.1"/>
    <property type="molecule type" value="Genomic_DNA"/>
</dbReference>
<dbReference type="PANTHER" id="PTHR11361">
    <property type="entry name" value="DNA MISMATCH REPAIR PROTEIN MUTS FAMILY MEMBER"/>
    <property type="match status" value="1"/>
</dbReference>
<organism evidence="6 7">
    <name type="scientific">Lunatimonas lonarensis</name>
    <dbReference type="NCBI Taxonomy" id="1232681"/>
    <lineage>
        <taxon>Bacteria</taxon>
        <taxon>Pseudomonadati</taxon>
        <taxon>Bacteroidota</taxon>
        <taxon>Cytophagia</taxon>
        <taxon>Cytophagales</taxon>
        <taxon>Cyclobacteriaceae</taxon>
    </lineage>
</organism>
<reference evidence="6 7" key="1">
    <citation type="submission" date="2013-02" db="EMBL/GenBank/DDBJ databases">
        <title>A novel strain isolated from Lonar lake, Maharashtra, India.</title>
        <authorList>
            <person name="Singh A."/>
        </authorList>
    </citation>
    <scope>NUCLEOTIDE SEQUENCE [LARGE SCALE GENOMIC DNA]</scope>
    <source>
        <strain evidence="6 7">AK24</strain>
    </source>
</reference>
<evidence type="ECO:0000313" key="7">
    <source>
        <dbReference type="Proteomes" id="UP000013909"/>
    </source>
</evidence>
<evidence type="ECO:0000256" key="4">
    <source>
        <dbReference type="SAM" id="Phobius"/>
    </source>
</evidence>
<feature type="transmembrane region" description="Helical" evidence="4">
    <location>
        <begin position="202"/>
        <end position="222"/>
    </location>
</feature>
<protein>
    <submittedName>
        <fullName evidence="6">MutS-related protein, family 1</fullName>
    </submittedName>
</protein>
<feature type="transmembrane region" description="Helical" evidence="4">
    <location>
        <begin position="46"/>
        <end position="64"/>
    </location>
</feature>
<dbReference type="GO" id="GO:0006298">
    <property type="term" value="P:mismatch repair"/>
    <property type="evidence" value="ECO:0007669"/>
    <property type="project" value="InterPro"/>
</dbReference>
<dbReference type="GO" id="GO:0005524">
    <property type="term" value="F:ATP binding"/>
    <property type="evidence" value="ECO:0007669"/>
    <property type="project" value="UniProtKB-KW"/>
</dbReference>
<keyword evidence="4" id="KW-1133">Transmembrane helix</keyword>
<dbReference type="InterPro" id="IPR027417">
    <property type="entry name" value="P-loop_NTPase"/>
</dbReference>
<keyword evidence="3" id="KW-0238">DNA-binding</keyword>
<evidence type="ECO:0000256" key="2">
    <source>
        <dbReference type="ARBA" id="ARBA00022840"/>
    </source>
</evidence>
<dbReference type="InterPro" id="IPR000432">
    <property type="entry name" value="DNA_mismatch_repair_MutS_C"/>
</dbReference>
<feature type="transmembrane region" description="Helical" evidence="4">
    <location>
        <begin position="228"/>
        <end position="246"/>
    </location>
</feature>
<evidence type="ECO:0000256" key="3">
    <source>
        <dbReference type="ARBA" id="ARBA00023125"/>
    </source>
</evidence>
<keyword evidence="7" id="KW-1185">Reference proteome</keyword>
<dbReference type="AlphaFoldDB" id="R7ZRS1"/>
<dbReference type="InterPro" id="IPR045076">
    <property type="entry name" value="MutS"/>
</dbReference>
<dbReference type="PANTHER" id="PTHR11361:SF99">
    <property type="entry name" value="DNA MISMATCH REPAIR PROTEIN"/>
    <property type="match status" value="1"/>
</dbReference>
<proteinExistence type="predicted"/>
<dbReference type="GO" id="GO:0005829">
    <property type="term" value="C:cytosol"/>
    <property type="evidence" value="ECO:0007669"/>
    <property type="project" value="TreeGrafter"/>
</dbReference>
<keyword evidence="2" id="KW-0067">ATP-binding</keyword>
<dbReference type="GO" id="GO:0030983">
    <property type="term" value="F:mismatched DNA binding"/>
    <property type="evidence" value="ECO:0007669"/>
    <property type="project" value="InterPro"/>
</dbReference>